<organism evidence="5 6">
    <name type="scientific">Nonomuraea cavernae</name>
    <dbReference type="NCBI Taxonomy" id="2045107"/>
    <lineage>
        <taxon>Bacteria</taxon>
        <taxon>Bacillati</taxon>
        <taxon>Actinomycetota</taxon>
        <taxon>Actinomycetes</taxon>
        <taxon>Streptosporangiales</taxon>
        <taxon>Streptosporangiaceae</taxon>
        <taxon>Nonomuraea</taxon>
    </lineage>
</organism>
<dbReference type="Gene3D" id="2.130.10.10">
    <property type="entry name" value="YVTN repeat-like/Quinoprotein amine dehydrogenase"/>
    <property type="match status" value="6"/>
</dbReference>
<feature type="repeat" description="WD" evidence="3">
    <location>
        <begin position="1143"/>
        <end position="1184"/>
    </location>
</feature>
<dbReference type="Pfam" id="PF20703">
    <property type="entry name" value="nSTAND1"/>
    <property type="match status" value="1"/>
</dbReference>
<feature type="repeat" description="WD" evidence="3">
    <location>
        <begin position="892"/>
        <end position="917"/>
    </location>
</feature>
<dbReference type="RefSeq" id="WP_189123906.1">
    <property type="nucleotide sequence ID" value="NZ_BMNH01000004.1"/>
</dbReference>
<dbReference type="CDD" id="cd00200">
    <property type="entry name" value="WD40"/>
    <property type="match status" value="3"/>
</dbReference>
<protein>
    <recommendedName>
        <fullName evidence="4">HTH cro/C1-type domain-containing protein</fullName>
    </recommendedName>
</protein>
<evidence type="ECO:0000313" key="6">
    <source>
        <dbReference type="Proteomes" id="UP000646523"/>
    </source>
</evidence>
<dbReference type="InterPro" id="IPR015943">
    <property type="entry name" value="WD40/YVTN_repeat-like_dom_sf"/>
</dbReference>
<dbReference type="InterPro" id="IPR001387">
    <property type="entry name" value="Cro/C1-type_HTH"/>
</dbReference>
<dbReference type="InterPro" id="IPR010982">
    <property type="entry name" value="Lambda_DNA-bd_dom_sf"/>
</dbReference>
<dbReference type="PRINTS" id="PR00320">
    <property type="entry name" value="GPROTEINBRPT"/>
</dbReference>
<feature type="repeat" description="WD" evidence="3">
    <location>
        <begin position="1057"/>
        <end position="1098"/>
    </location>
</feature>
<dbReference type="Pfam" id="PF00400">
    <property type="entry name" value="WD40"/>
    <property type="match status" value="9"/>
</dbReference>
<keyword evidence="2" id="KW-0677">Repeat</keyword>
<accession>A0A917YVW3</accession>
<dbReference type="SUPFAM" id="SSF47413">
    <property type="entry name" value="lambda repressor-like DNA-binding domains"/>
    <property type="match status" value="1"/>
</dbReference>
<dbReference type="SUPFAM" id="SSF50978">
    <property type="entry name" value="WD40 repeat-like"/>
    <property type="match status" value="2"/>
</dbReference>
<dbReference type="InterPro" id="IPR019775">
    <property type="entry name" value="WD40_repeat_CS"/>
</dbReference>
<dbReference type="AlphaFoldDB" id="A0A917YVW3"/>
<dbReference type="PANTHER" id="PTHR19879">
    <property type="entry name" value="TRANSCRIPTION INITIATION FACTOR TFIID"/>
    <property type="match status" value="1"/>
</dbReference>
<dbReference type="GO" id="GO:0003677">
    <property type="term" value="F:DNA binding"/>
    <property type="evidence" value="ECO:0007669"/>
    <property type="project" value="InterPro"/>
</dbReference>
<evidence type="ECO:0000259" key="4">
    <source>
        <dbReference type="PROSITE" id="PS50943"/>
    </source>
</evidence>
<feature type="repeat" description="WD" evidence="3">
    <location>
        <begin position="971"/>
        <end position="1012"/>
    </location>
</feature>
<dbReference type="SMART" id="SM00530">
    <property type="entry name" value="HTH_XRE"/>
    <property type="match status" value="1"/>
</dbReference>
<dbReference type="InterPro" id="IPR049052">
    <property type="entry name" value="nSTAND1"/>
</dbReference>
<reference evidence="5" key="1">
    <citation type="journal article" date="2014" name="Int. J. Syst. Evol. Microbiol.">
        <title>Complete genome sequence of Corynebacterium casei LMG S-19264T (=DSM 44701T), isolated from a smear-ripened cheese.</title>
        <authorList>
            <consortium name="US DOE Joint Genome Institute (JGI-PGF)"/>
            <person name="Walter F."/>
            <person name="Albersmeier A."/>
            <person name="Kalinowski J."/>
            <person name="Ruckert C."/>
        </authorList>
    </citation>
    <scope>NUCLEOTIDE SEQUENCE</scope>
    <source>
        <strain evidence="5">CGMCC 4.7368</strain>
    </source>
</reference>
<dbReference type="PROSITE" id="PS50082">
    <property type="entry name" value="WD_REPEATS_2"/>
    <property type="match status" value="9"/>
</dbReference>
<dbReference type="Gene3D" id="1.10.260.40">
    <property type="entry name" value="lambda repressor-like DNA-binding domains"/>
    <property type="match status" value="1"/>
</dbReference>
<dbReference type="PROSITE" id="PS00678">
    <property type="entry name" value="WD_REPEATS_1"/>
    <property type="match status" value="5"/>
</dbReference>
<dbReference type="CDD" id="cd00093">
    <property type="entry name" value="HTH_XRE"/>
    <property type="match status" value="1"/>
</dbReference>
<dbReference type="PANTHER" id="PTHR19879:SF9">
    <property type="entry name" value="TRANSCRIPTION INITIATION FACTOR TFIID SUBUNIT 5"/>
    <property type="match status" value="1"/>
</dbReference>
<name>A0A917YVW3_9ACTN</name>
<dbReference type="Pfam" id="PF13560">
    <property type="entry name" value="HTH_31"/>
    <property type="match status" value="1"/>
</dbReference>
<reference evidence="5" key="2">
    <citation type="submission" date="2020-09" db="EMBL/GenBank/DDBJ databases">
        <authorList>
            <person name="Sun Q."/>
            <person name="Zhou Y."/>
        </authorList>
    </citation>
    <scope>NUCLEOTIDE SEQUENCE</scope>
    <source>
        <strain evidence="5">CGMCC 4.7368</strain>
    </source>
</reference>
<dbReference type="Gene3D" id="3.40.50.300">
    <property type="entry name" value="P-loop containing nucleotide triphosphate hydrolases"/>
    <property type="match status" value="1"/>
</dbReference>
<feature type="repeat" description="WD" evidence="3">
    <location>
        <begin position="1186"/>
        <end position="1219"/>
    </location>
</feature>
<dbReference type="SUPFAM" id="SSF52540">
    <property type="entry name" value="P-loop containing nucleoside triphosphate hydrolases"/>
    <property type="match status" value="1"/>
</dbReference>
<gene>
    <name evidence="5" type="ORF">GCM10012289_22120</name>
</gene>
<feature type="repeat" description="WD" evidence="3">
    <location>
        <begin position="1014"/>
        <end position="1055"/>
    </location>
</feature>
<dbReference type="InterPro" id="IPR027417">
    <property type="entry name" value="P-loop_NTPase"/>
</dbReference>
<dbReference type="InterPro" id="IPR020472">
    <property type="entry name" value="WD40_PAC1"/>
</dbReference>
<feature type="repeat" description="WD" evidence="3">
    <location>
        <begin position="768"/>
        <end position="802"/>
    </location>
</feature>
<proteinExistence type="predicted"/>
<keyword evidence="6" id="KW-1185">Reference proteome</keyword>
<feature type="repeat" description="WD" evidence="3">
    <location>
        <begin position="928"/>
        <end position="959"/>
    </location>
</feature>
<evidence type="ECO:0000256" key="3">
    <source>
        <dbReference type="PROSITE-ProRule" id="PRU00221"/>
    </source>
</evidence>
<dbReference type="EMBL" id="BMNH01000004">
    <property type="protein sequence ID" value="GGO66922.1"/>
    <property type="molecule type" value="Genomic_DNA"/>
</dbReference>
<dbReference type="SMART" id="SM00320">
    <property type="entry name" value="WD40"/>
    <property type="match status" value="15"/>
</dbReference>
<keyword evidence="1 3" id="KW-0853">WD repeat</keyword>
<comment type="caution">
    <text evidence="5">The sequence shown here is derived from an EMBL/GenBank/DDBJ whole genome shotgun (WGS) entry which is preliminary data.</text>
</comment>
<feature type="domain" description="HTH cro/C1-type" evidence="4">
    <location>
        <begin position="22"/>
        <end position="77"/>
    </location>
</feature>
<sequence length="1256" mass="132493">MGRRESPVDPGAGPVQRFAYELRKLRREAGGITYREMARRAGYAVTTLSQAAAGDRLASLPVVAAYVKACGGDVAEWELRWRQVAEEILPEASDEDDAGSPYPGLARYETGDSERFFGRDRLVEELLALVRRRRFAALFGPSGSGKSSLLRAGLVAAVRQGRLDEPVRSVQVLTPGRRPMAAHAARLSARQDALWVVDQFEELFTLCRDPAERAEFIDLLLTARDPDSRVRAVIAVRADFYGHCAGHRPLTEALRDANLLVGPMDRDDLREAIVKPAMARGLIVERALTAEVIEDVLGEPGGLPLMSHALLETWRRRQGKMLTLEGYRRAGGVRGAVTATAEEVYSGLSPVQAAHARRILLRLVDPGERDTRRPAAPAELDPDGSPEAARVIRRLADARLLTLHEDSAEIAHEALIASWPRLRGWIEEERDLLRAQRALTEAAATWDELGRDPGALFRGARLAAADRLRSRQAELTPLERDFLTASAGTAARRGRLARAAVTVLVVLSVVASAAAVIAVNVAGTAERERRNAETRRQEILSRYVTNESERHSATDPVLAGLLAAAAWRITPTGEARHRMLDTIATSLRHVLAGHTGDGATLFSPDGRLLATADDTTVRLWETASGRLVGAFQTGHIRAAAAMAFSPDGRVLLTPGPKGAVLWDTATGRPTGPPLTRPGESGPVPAVAFSPERAIAAVAGSDHVQVWDTASGRPIGAALALPDGAYVKALVFSPDGERLAVVGHDVRLWDVATGRRIGRPVEHPGERQVLAVTFSPDGTTLATSGENSTAGLWHTATGRQIGDLVHSRTFFSGPMAFSPDGRLLATANGDHASLWDTGTGRAAGEPVKHALASAVAFTPDGHQLAVGGVHGIGFWDVATRRPLGAPLAVRGTVWGLAFSPDGRTLAGGDRDGGLRLWDATALRPGGAPLTGHAGPVKALSFGPDGARLATAGQDGSVRFWHTATHGQAGAPVPGRTGTTWNVAFSPDGRILAGAEGDRGPRLWDVATGRPAAVSLTGHTGSVEAVAFSPDGRTLAGGGRDKSVRLWDVATGRPRGAPLTGATGTLWDLAFSPDGTTLAGAYDNGVVCLWDVATGRPLGPPLAGPVDAVTAIAFSPDGGTLAGGIVDGDIQLWDVATRRASGAPLTGHTGTVWDLTFSPDGATLASGGGDGHLRLWDVATGRPLGLPLAGHSPSVTAVAFGPDGTTLATGGSDGTARLWNVAMPAEPERSVCAIAGRPLTRAEWALYLRGEPYQDICR</sequence>
<feature type="repeat" description="WD" evidence="3">
    <location>
        <begin position="1100"/>
        <end position="1141"/>
    </location>
</feature>
<dbReference type="Proteomes" id="UP000646523">
    <property type="component" value="Unassembled WGS sequence"/>
</dbReference>
<evidence type="ECO:0000256" key="2">
    <source>
        <dbReference type="ARBA" id="ARBA00022737"/>
    </source>
</evidence>
<dbReference type="PROSITE" id="PS50294">
    <property type="entry name" value="WD_REPEATS_REGION"/>
    <property type="match status" value="7"/>
</dbReference>
<evidence type="ECO:0000313" key="5">
    <source>
        <dbReference type="EMBL" id="GGO66922.1"/>
    </source>
</evidence>
<dbReference type="InterPro" id="IPR036322">
    <property type="entry name" value="WD40_repeat_dom_sf"/>
</dbReference>
<dbReference type="PROSITE" id="PS50943">
    <property type="entry name" value="HTH_CROC1"/>
    <property type="match status" value="1"/>
</dbReference>
<dbReference type="InterPro" id="IPR001680">
    <property type="entry name" value="WD40_rpt"/>
</dbReference>
<evidence type="ECO:0000256" key="1">
    <source>
        <dbReference type="ARBA" id="ARBA00022574"/>
    </source>
</evidence>